<organism evidence="2 3">
    <name type="scientific">Pleionea litopenaei</name>
    <dbReference type="NCBI Taxonomy" id="3070815"/>
    <lineage>
        <taxon>Bacteria</taxon>
        <taxon>Pseudomonadati</taxon>
        <taxon>Pseudomonadota</taxon>
        <taxon>Gammaproteobacteria</taxon>
        <taxon>Oceanospirillales</taxon>
        <taxon>Pleioneaceae</taxon>
        <taxon>Pleionea</taxon>
    </lineage>
</organism>
<feature type="region of interest" description="Disordered" evidence="1">
    <location>
        <begin position="314"/>
        <end position="333"/>
    </location>
</feature>
<feature type="compositionally biased region" description="Basic and acidic residues" evidence="1">
    <location>
        <begin position="704"/>
        <end position="735"/>
    </location>
</feature>
<feature type="compositionally biased region" description="Polar residues" evidence="1">
    <location>
        <begin position="691"/>
        <end position="700"/>
    </location>
</feature>
<feature type="compositionally biased region" description="Low complexity" evidence="1">
    <location>
        <begin position="737"/>
        <end position="760"/>
    </location>
</feature>
<protein>
    <submittedName>
        <fullName evidence="2">Uncharacterized protein</fullName>
    </submittedName>
</protein>
<dbReference type="RefSeq" id="WP_309202153.1">
    <property type="nucleotide sequence ID" value="NZ_CP133548.1"/>
</dbReference>
<dbReference type="Proteomes" id="UP001239782">
    <property type="component" value="Chromosome"/>
</dbReference>
<evidence type="ECO:0000313" key="3">
    <source>
        <dbReference type="Proteomes" id="UP001239782"/>
    </source>
</evidence>
<evidence type="ECO:0000256" key="1">
    <source>
        <dbReference type="SAM" id="MobiDB-lite"/>
    </source>
</evidence>
<dbReference type="KEGG" id="plei:Q9312_17520"/>
<feature type="region of interest" description="Disordered" evidence="1">
    <location>
        <begin position="682"/>
        <end position="766"/>
    </location>
</feature>
<dbReference type="EMBL" id="CP133548">
    <property type="protein sequence ID" value="WMS87016.1"/>
    <property type="molecule type" value="Genomic_DNA"/>
</dbReference>
<keyword evidence="3" id="KW-1185">Reference proteome</keyword>
<proteinExistence type="predicted"/>
<dbReference type="AlphaFoldDB" id="A0AA51RSX1"/>
<gene>
    <name evidence="2" type="ORF">Q9312_17520</name>
</gene>
<feature type="region of interest" description="Disordered" evidence="1">
    <location>
        <begin position="424"/>
        <end position="444"/>
    </location>
</feature>
<name>A0AA51RSX1_9GAMM</name>
<reference evidence="2 3" key="1">
    <citation type="submission" date="2023-08" db="EMBL/GenBank/DDBJ databases">
        <title>Pleionea litopenaei sp. nov., isolated from stomach of juvenile Litopenaeus vannamei.</title>
        <authorList>
            <person name="Rho A.M."/>
            <person name="Hwang C.Y."/>
        </authorList>
    </citation>
    <scope>NUCLEOTIDE SEQUENCE [LARGE SCALE GENOMIC DNA]</scope>
    <source>
        <strain evidence="2 3">HL-JVS1</strain>
    </source>
</reference>
<sequence>MTNQQPNGTLYCPGRINFNITWKASSDGASAQVIFKNLDAEQQKSVSIELGSEETSVVLNANEKTSIVSVWLSTADESPNSVKSTSSDDCVEFWLSYPVDRDTVFKKSIAWWTRQGIQPIPPIKSNASELDHIRVELENWEAVFPFMCLNSQPTDVMINSDNEDVIYFEHWDSSELYQTLTKGQTFPLQFSKVEESLKAFQSSSQFISSFYSLAKPFADFPILLPLLRELDNNQSIEDIEKQLESWLGEQYTLKELVTGKKNVQLLTQCWESLLVFLLLPTSDITSTATLKDIIASIQVYCYLAKLLQEVPTSQVTPSEDGETDSSSNENKDNYIANDISGLQQWLYAQLLVPDILVPENDGSVTKSSQGWYRFAGIGEVCEVYLTEKSYCLGDISKVNSLMAGERRRQRECSTERSWTTEVDISNDDLQHNTSTSNEHHNELSEEVRRVISDQEEKLNANKLTPNYENLGLVISGSSDTTWTDNTSTQNLAQTFAQKITDYASDSIKRKVMTHRQTKHFNETTHSLRVDLVNDSDEKAINAVYRWIDMLHVFEMQRKQSALIVEFMVNAPEETFLTSITDESGVPIFEPSDQQLFSDAGNYNKITPQNYLEYQAYFNAEPLPRPPEQSISIKESFSNEGGPIITGSIPIPDGYQSATGGKINLMVSDASQKLTGYFGLESPINEGGKSGVESSADSLSLKSAELSHDNSSHDDSSNHHSSNDHSSNDHSTRDDSSDNNASKNSPSKNNPNPSSLSSSTDNDNEATSNIESRSMAFTALDKDSAAQSSDSPTPVNVNFPNPQPAIYQVSVAKQYKSDVAFGMVCNAANFSVEVSMTLLPDTSTSSSYPQRLTAWQQQVFRMLLQAYQRQVNDYNRQLQARLSKATMGRSREIEQQSLKTAISTILTDTLNDKSPEALRFIDRAFAWQDMAYQFYAWPAGEQPDEPWVTSQDTLPYDTDALFKAFLSAQSARVLLPVKRQFLSEILFTLSFQQRWGHLLANSVVTQQGYRLAELIQEGNQETSSASIKWSKRVPTTHVYLDSNESALAVSELK</sequence>
<evidence type="ECO:0000313" key="2">
    <source>
        <dbReference type="EMBL" id="WMS87016.1"/>
    </source>
</evidence>
<accession>A0AA51RSX1</accession>